<keyword evidence="1" id="KW-0175">Coiled coil</keyword>
<feature type="coiled-coil region" evidence="1">
    <location>
        <begin position="520"/>
        <end position="581"/>
    </location>
</feature>
<protein>
    <submittedName>
        <fullName evidence="5">Calponin homology domain-containing protein DDB_G0272472-like</fullName>
    </submittedName>
</protein>
<organism evidence="4 5">
    <name type="scientific">Saccoglossus kowalevskii</name>
    <name type="common">Acorn worm</name>
    <dbReference type="NCBI Taxonomy" id="10224"/>
    <lineage>
        <taxon>Eukaryota</taxon>
        <taxon>Metazoa</taxon>
        <taxon>Hemichordata</taxon>
        <taxon>Enteropneusta</taxon>
        <taxon>Harrimaniidae</taxon>
        <taxon>Saccoglossus</taxon>
    </lineage>
</organism>
<accession>A0ABM0LTN7</accession>
<feature type="coiled-coil region" evidence="1">
    <location>
        <begin position="465"/>
        <end position="492"/>
    </location>
</feature>
<feature type="compositionally biased region" description="Basic and acidic residues" evidence="2">
    <location>
        <begin position="213"/>
        <end position="229"/>
    </location>
</feature>
<feature type="compositionally biased region" description="Polar residues" evidence="2">
    <location>
        <begin position="302"/>
        <end position="316"/>
    </location>
</feature>
<feature type="region of interest" description="Disordered" evidence="2">
    <location>
        <begin position="272"/>
        <end position="327"/>
    </location>
</feature>
<evidence type="ECO:0000256" key="1">
    <source>
        <dbReference type="SAM" id="Coils"/>
    </source>
</evidence>
<keyword evidence="4" id="KW-1185">Reference proteome</keyword>
<feature type="compositionally biased region" description="Polar residues" evidence="2">
    <location>
        <begin position="54"/>
        <end position="64"/>
    </location>
</feature>
<feature type="transmembrane region" description="Helical" evidence="3">
    <location>
        <begin position="794"/>
        <end position="816"/>
    </location>
</feature>
<feature type="coiled-coil region" evidence="1">
    <location>
        <begin position="659"/>
        <end position="765"/>
    </location>
</feature>
<keyword evidence="3" id="KW-0472">Membrane</keyword>
<feature type="compositionally biased region" description="Low complexity" evidence="2">
    <location>
        <begin position="101"/>
        <end position="110"/>
    </location>
</feature>
<keyword evidence="3" id="KW-0812">Transmembrane</keyword>
<feature type="region of interest" description="Disordered" evidence="2">
    <location>
        <begin position="31"/>
        <end position="110"/>
    </location>
</feature>
<dbReference type="Proteomes" id="UP000694865">
    <property type="component" value="Unplaced"/>
</dbReference>
<feature type="compositionally biased region" description="Basic and acidic residues" evidence="2">
    <location>
        <begin position="41"/>
        <end position="53"/>
    </location>
</feature>
<reference evidence="5" key="1">
    <citation type="submission" date="2025-08" db="UniProtKB">
        <authorList>
            <consortium name="RefSeq"/>
        </authorList>
    </citation>
    <scope>IDENTIFICATION</scope>
    <source>
        <tissue evidence="5">Testes</tissue>
    </source>
</reference>
<name>A0ABM0LTN7_SACKO</name>
<evidence type="ECO:0000256" key="2">
    <source>
        <dbReference type="SAM" id="MobiDB-lite"/>
    </source>
</evidence>
<keyword evidence="3" id="KW-1133">Transmembrane helix</keyword>
<evidence type="ECO:0000313" key="4">
    <source>
        <dbReference type="Proteomes" id="UP000694865"/>
    </source>
</evidence>
<gene>
    <name evidence="5" type="primary">LOC100370935</name>
</gene>
<evidence type="ECO:0000256" key="3">
    <source>
        <dbReference type="SAM" id="Phobius"/>
    </source>
</evidence>
<proteinExistence type="predicted"/>
<feature type="region of interest" description="Disordered" evidence="2">
    <location>
        <begin position="209"/>
        <end position="231"/>
    </location>
</feature>
<dbReference type="GeneID" id="100370935"/>
<dbReference type="RefSeq" id="XP_006811128.1">
    <property type="nucleotide sequence ID" value="XM_006811065.1"/>
</dbReference>
<evidence type="ECO:0000313" key="5">
    <source>
        <dbReference type="RefSeq" id="XP_006811128.1"/>
    </source>
</evidence>
<feature type="compositionally biased region" description="Polar residues" evidence="2">
    <location>
        <begin position="75"/>
        <end position="90"/>
    </location>
</feature>
<sequence length="817" mass="94809">MGSGSTKGAKTTSTNEVVADVILPGATEAFTVRGKVGRPKPTPEHTDDAERDSVTNTRLFTGSDNRPVPDETETSKTIGNKQYHQPTGKISGSHREEVRPKSAAAKKSSTATVTEVAKDTYTIEYENQRFDVSGSEFSTFLQDAAEMTVTDTLKVSDPFQAGGSGKTFQFKVLKPQSGEGPMRLQLQNRYMEVEDLEEDVIDEILGVPVTSNKENESPDEKISEKKEQMRQALQMKKTQLTKEQYEQMIANHKQETELMELIRKKEKNRQQIALEEKMNQRRIRKKRKEAEKREQDLLLAGQASQYQSTKGKSSQESEMDENKKKEIEDEIAKKNSEFERELQLKKHQLSEHEYQLIIAEHKQHMIEMTKDLEIAGERQKQALAAKLEERKKRRARKAEKVKLQQDVVTDASVYVSDDSDVEMGEENKLKKIQKEIDKKNGKFARDVELRRRNGEISDEEYQRLQKEHNSDIQRLVNKLQEEKARQQQAVQNKLGSKKSGAWQTKEEQEKMLDNQLADEVAATKSEVSEIEMQMARAKTQFEEEMKKKRNKISKEEYEKLLAEHEEEMERLRRKLDRGKDRQRLALLEKLANRKKKRGMKLTEEEERAKLLAALKNKEVLSEEQLRLLQKDIAQYRSEFDEDMKKRRSQLSPEEYERIMADHKKDMEDLEKKLQQEKEKMGMSLADKIAARKMKKKGKTTPEDEVLDQIGEEITDIEVEIQKKEKEFQKKIERGKMSNADYAKLLAEHDEEMERLRRKLALQKDRQRQKLLEKIAARKNKKDMRATEEEQRAKLLAALVSMGIYSFCVAVLVSMGYT</sequence>